<feature type="compositionally biased region" description="Basic and acidic residues" evidence="2">
    <location>
        <begin position="165"/>
        <end position="196"/>
    </location>
</feature>
<dbReference type="InterPro" id="IPR036397">
    <property type="entry name" value="RNaseH_sf"/>
</dbReference>
<evidence type="ECO:0000313" key="4">
    <source>
        <dbReference type="Proteomes" id="UP001189429"/>
    </source>
</evidence>
<gene>
    <name evidence="3" type="ORF">PCOR1329_LOCUS46864</name>
</gene>
<feature type="compositionally biased region" description="Basic and acidic residues" evidence="2">
    <location>
        <begin position="1289"/>
        <end position="1312"/>
    </location>
</feature>
<feature type="region of interest" description="Disordered" evidence="2">
    <location>
        <begin position="1289"/>
        <end position="1377"/>
    </location>
</feature>
<feature type="coiled-coil region" evidence="1">
    <location>
        <begin position="276"/>
        <end position="303"/>
    </location>
</feature>
<dbReference type="Gene3D" id="3.30.420.10">
    <property type="entry name" value="Ribonuclease H-like superfamily/Ribonuclease H"/>
    <property type="match status" value="1"/>
</dbReference>
<feature type="compositionally biased region" description="Basic and acidic residues" evidence="2">
    <location>
        <begin position="1329"/>
        <end position="1347"/>
    </location>
</feature>
<feature type="region of interest" description="Disordered" evidence="2">
    <location>
        <begin position="165"/>
        <end position="220"/>
    </location>
</feature>
<dbReference type="EMBL" id="CAUYUJ010015638">
    <property type="protein sequence ID" value="CAK0856476.1"/>
    <property type="molecule type" value="Genomic_DNA"/>
</dbReference>
<sequence length="1511" mass="169471">MPPTLSFEQGIPVYDGTPELLEEHLDRIDTLRVGATEDVGKKTGPLGPRLYNALRDRSAIVMALKAAIQGIGPNRVGKLFDRYFDSSSRRSAEAVGSWLTKQSKIQQEFLGADRTTQSSDDIEAFFLLKLSGLTKAHRSKLPASCGNVYNPKKLTEAIRVQFADLHKAEGRPRHGHDRREGKHERRYAYLADRHDEDEAEPEPDDEHGDDGDYGEGMTDIEDELNKPQEGVETGDEDAEEQLAALSECLVAEQATYIARRDLRELKDHARRSSRPVKLMNNKQETAEDRKKRIEESKKKTRCRVCGALGHWAGDPGCAESDRSLPPRGDRGRFQQRGGKGGGGKSKGRSGGRTQKSFFAVRDDTDDDAEEACFVASVEQDKDKDKKRSMSSEHHWMVDQPPGQSVLGPILASSTAAAAVPVSPTPSPRRNYTDGKGMANVEAPWESSGRQSDTELLKRNQYAIVWKCDCGARTAERYFPTSKKYHHGQNCFNYMSIAESGEQEFEEFAAVAGVIDDQSECDDDEVARLDTMCTSTMHGDQWLERYSAKLNEKYGLCMESHPCKVKYRFGGGERKEAKFRDVLPIGIGGENGEISSNRIPGSPTKMLLSLKTQKALGMVIDLVEGTADFKKLGLSGVKLRRRVLGRLHAVIGEDDGPVLWDAGSHVVCRHGHGDMPVTQQDDLLDGFDYFDPSNQERVFEQLDRDDSWMTIVSWSCGPWGGWSRFQIARGGSLAARVEEKREKARPLLEFSARVVKHCLERGRLVLLENPWASDAWEDPALEEMLMDLETSGRYPLELVEDILLGACEELLERHYEQLAFSAEVQELHDEARRRPMRGGSASVDAAHEYTEESGSYILVTQNAWMDTKFDPRCLSHETQVRLTGDRETVGIDDNGQSIHEQDDWKINPALPMSRRLRRHGRATPKAVKAAGHLWCSVCASLVGPTTSRPTELLVTPYEFNYLIEIDVLDEYPATGIRVSSLNMVCDGTGSQQVTPLRYGGGIATGKEIFEALMSRWVSWAGTPYRFFMDQARNNMAYVREQLIARGVHCELTNVEQHHHLGRCERAGGVWKELWRRVCYDQQLTTEGDVEIGAAETNKAENSTMRRGGFAPVQWVLGRDVRIPGSLVDPVEASRLETHEAILTPGSVMAKQVALRDAARKAYIEVDSDDRMRRAMLAHSRPMRGPWPPGSLVHFYRKQRPAKNQHPAVGRWHGICRVIGQDVPSGDAGRPQGHSIWLNYQGQQILPAPEQLRWATPEEILAWNISGDVANEVGAEHRTRVTYADVRWRPTFPEETKESEEQADAENKQSEKSDTPIMVVPVPEPEPTTLENDHNNELEEKQPSGKEDPDANATDNKGPMVDTEGESSTGEGKMRPPLLGEVDGQKRQISFDADTYWLARRRHLQARHQEELEAKTAIIAEGRNCEAGDRLWTLLLTERSEQIEKADAAKAEGMPVSKTLEKQLGRCKGKPGRRELKEREIPKHLKEALDEAKKKEWSSWCHYDTVEILTAKQ</sequence>
<evidence type="ECO:0000313" key="3">
    <source>
        <dbReference type="EMBL" id="CAK0856476.1"/>
    </source>
</evidence>
<dbReference type="Proteomes" id="UP001189429">
    <property type="component" value="Unassembled WGS sequence"/>
</dbReference>
<feature type="compositionally biased region" description="Acidic residues" evidence="2">
    <location>
        <begin position="197"/>
        <end position="220"/>
    </location>
</feature>
<comment type="caution">
    <text evidence="3">The sequence shown here is derived from an EMBL/GenBank/DDBJ whole genome shotgun (WGS) entry which is preliminary data.</text>
</comment>
<evidence type="ECO:0000256" key="2">
    <source>
        <dbReference type="SAM" id="MobiDB-lite"/>
    </source>
</evidence>
<organism evidence="3 4">
    <name type="scientific">Prorocentrum cordatum</name>
    <dbReference type="NCBI Taxonomy" id="2364126"/>
    <lineage>
        <taxon>Eukaryota</taxon>
        <taxon>Sar</taxon>
        <taxon>Alveolata</taxon>
        <taxon>Dinophyceae</taxon>
        <taxon>Prorocentrales</taxon>
        <taxon>Prorocentraceae</taxon>
        <taxon>Prorocentrum</taxon>
    </lineage>
</organism>
<name>A0ABN9UCJ2_9DINO</name>
<keyword evidence="4" id="KW-1185">Reference proteome</keyword>
<feature type="compositionally biased region" description="Gly residues" evidence="2">
    <location>
        <begin position="337"/>
        <end position="350"/>
    </location>
</feature>
<feature type="region of interest" description="Disordered" evidence="2">
    <location>
        <begin position="379"/>
        <end position="401"/>
    </location>
</feature>
<proteinExistence type="predicted"/>
<feature type="non-terminal residue" evidence="3">
    <location>
        <position position="1511"/>
    </location>
</feature>
<feature type="compositionally biased region" description="Basic and acidic residues" evidence="2">
    <location>
        <begin position="319"/>
        <end position="332"/>
    </location>
</feature>
<protein>
    <recommendedName>
        <fullName evidence="5">Integrase catalytic domain-containing protein</fullName>
    </recommendedName>
</protein>
<evidence type="ECO:0000256" key="1">
    <source>
        <dbReference type="SAM" id="Coils"/>
    </source>
</evidence>
<reference evidence="3" key="1">
    <citation type="submission" date="2023-10" db="EMBL/GenBank/DDBJ databases">
        <authorList>
            <person name="Chen Y."/>
            <person name="Shah S."/>
            <person name="Dougan E. K."/>
            <person name="Thang M."/>
            <person name="Chan C."/>
        </authorList>
    </citation>
    <scope>NUCLEOTIDE SEQUENCE [LARGE SCALE GENOMIC DNA]</scope>
</reference>
<feature type="region of interest" description="Disordered" evidence="2">
    <location>
        <begin position="314"/>
        <end position="358"/>
    </location>
</feature>
<evidence type="ECO:0008006" key="5">
    <source>
        <dbReference type="Google" id="ProtNLM"/>
    </source>
</evidence>
<keyword evidence="1" id="KW-0175">Coiled coil</keyword>
<accession>A0ABN9UCJ2</accession>
<feature type="compositionally biased region" description="Basic and acidic residues" evidence="2">
    <location>
        <begin position="379"/>
        <end position="396"/>
    </location>
</feature>